<keyword evidence="2" id="KW-0548">Nucleotidyltransferase</keyword>
<dbReference type="SUPFAM" id="SSF56672">
    <property type="entry name" value="DNA/RNA polymerases"/>
    <property type="match status" value="1"/>
</dbReference>
<dbReference type="PANTHER" id="PTHR33116">
    <property type="entry name" value="REVERSE TRANSCRIPTASE ZINC-BINDING DOMAIN-CONTAINING PROTEIN-RELATED-RELATED"/>
    <property type="match status" value="1"/>
</dbReference>
<organism evidence="2 3">
    <name type="scientific">Tanacetum coccineum</name>
    <dbReference type="NCBI Taxonomy" id="301880"/>
    <lineage>
        <taxon>Eukaryota</taxon>
        <taxon>Viridiplantae</taxon>
        <taxon>Streptophyta</taxon>
        <taxon>Embryophyta</taxon>
        <taxon>Tracheophyta</taxon>
        <taxon>Spermatophyta</taxon>
        <taxon>Magnoliopsida</taxon>
        <taxon>eudicotyledons</taxon>
        <taxon>Gunneridae</taxon>
        <taxon>Pentapetalae</taxon>
        <taxon>asterids</taxon>
        <taxon>campanulids</taxon>
        <taxon>Asterales</taxon>
        <taxon>Asteraceae</taxon>
        <taxon>Asteroideae</taxon>
        <taxon>Anthemideae</taxon>
        <taxon>Anthemidinae</taxon>
        <taxon>Tanacetum</taxon>
    </lineage>
</organism>
<dbReference type="Proteomes" id="UP001151760">
    <property type="component" value="Unassembled WGS sequence"/>
</dbReference>
<name>A0ABQ5FHA1_9ASTR</name>
<feature type="domain" description="Reverse transcriptase" evidence="1">
    <location>
        <begin position="1"/>
        <end position="205"/>
    </location>
</feature>
<evidence type="ECO:0000313" key="3">
    <source>
        <dbReference type="Proteomes" id="UP001151760"/>
    </source>
</evidence>
<reference evidence="2" key="2">
    <citation type="submission" date="2022-01" db="EMBL/GenBank/DDBJ databases">
        <authorList>
            <person name="Yamashiro T."/>
            <person name="Shiraishi A."/>
            <person name="Satake H."/>
            <person name="Nakayama K."/>
        </authorList>
    </citation>
    <scope>NUCLEOTIDE SEQUENCE</scope>
</reference>
<dbReference type="PROSITE" id="PS50878">
    <property type="entry name" value="RT_POL"/>
    <property type="match status" value="1"/>
</dbReference>
<dbReference type="GO" id="GO:0003964">
    <property type="term" value="F:RNA-directed DNA polymerase activity"/>
    <property type="evidence" value="ECO:0007669"/>
    <property type="project" value="UniProtKB-KW"/>
</dbReference>
<gene>
    <name evidence="2" type="ORF">Tco_1006190</name>
</gene>
<accession>A0ABQ5FHA1</accession>
<evidence type="ECO:0000259" key="1">
    <source>
        <dbReference type="PROSITE" id="PS50878"/>
    </source>
</evidence>
<sequence length="585" mass="67223">MDGPIILNEILNWCKKEKKKTFIFKVDFEKAYDSVCWDYLQDVMFKTGFGRKWCAWIRGCLESSVTSILVNGSPTDEFKIRRGLRQGDPLSLFLFILAMEGLHMLISRAIHSSQLHGLQIGNGDVTVSHLFYADDVIFLEEWNVRNVSNIVLLLQCFFLVSGLKINLAKCRLMGVGVPIGEITEMANIIGCEASTIPFVYLGVPVGANMTRIESWKDLIDKFKTSDTDENKMTWIKWNKVMASKKDGGLGIGSLYRFNRALLFKWKWRFMAYPSAFWVLVIKSLFGHHGGMQDSEPRGNAGSIWINILKVSRELEKKNVHLDDFLKRKVGDGLVWRPGSGMIIGLNLAPNAPFLRRNPRGGGEKDQWVALLSLLETHVSSNQRDRWIWTGDGDGIYSVKCGRKLIDKGTLCLDTHATRWLKEMPTKVNIFLWRMLLNKLPTRMNLMNRGITMQSNQCGICDTWDETVNHLMLHCDLDRDVWALIGRWWTLDFLSVLSIRDLMSWVDDTRPHILAKKVLHVVVGTTTWSIWNFRNQNVFQEEKPKKALLFDSIVSTSFFWLSNRNNNFRINWIGFLQDPIMACNSL</sequence>
<keyword evidence="3" id="KW-1185">Reference proteome</keyword>
<proteinExistence type="predicted"/>
<keyword evidence="2" id="KW-0695">RNA-directed DNA polymerase</keyword>
<dbReference type="InterPro" id="IPR043502">
    <property type="entry name" value="DNA/RNA_pol_sf"/>
</dbReference>
<evidence type="ECO:0000313" key="2">
    <source>
        <dbReference type="EMBL" id="GJT62657.1"/>
    </source>
</evidence>
<dbReference type="Pfam" id="PF13966">
    <property type="entry name" value="zf-RVT"/>
    <property type="match status" value="1"/>
</dbReference>
<dbReference type="EMBL" id="BQNB010017394">
    <property type="protein sequence ID" value="GJT62657.1"/>
    <property type="molecule type" value="Genomic_DNA"/>
</dbReference>
<dbReference type="PANTHER" id="PTHR33116:SF81">
    <property type="entry name" value="RNA-DIRECTED DNA POLYMERASE"/>
    <property type="match status" value="1"/>
</dbReference>
<dbReference type="InterPro" id="IPR026960">
    <property type="entry name" value="RVT-Znf"/>
</dbReference>
<protein>
    <submittedName>
        <fullName evidence="2">RNA-directed DNA polymerase, eukaryota, reverse transcriptase zinc-binding domain protein</fullName>
    </submittedName>
</protein>
<dbReference type="InterPro" id="IPR000477">
    <property type="entry name" value="RT_dom"/>
</dbReference>
<comment type="caution">
    <text evidence="2">The sequence shown here is derived from an EMBL/GenBank/DDBJ whole genome shotgun (WGS) entry which is preliminary data.</text>
</comment>
<keyword evidence="2" id="KW-0808">Transferase</keyword>
<reference evidence="2" key="1">
    <citation type="journal article" date="2022" name="Int. J. Mol. Sci.">
        <title>Draft Genome of Tanacetum Coccineum: Genomic Comparison of Closely Related Tanacetum-Family Plants.</title>
        <authorList>
            <person name="Yamashiro T."/>
            <person name="Shiraishi A."/>
            <person name="Nakayama K."/>
            <person name="Satake H."/>
        </authorList>
    </citation>
    <scope>NUCLEOTIDE SEQUENCE</scope>
</reference>
<dbReference type="Pfam" id="PF00078">
    <property type="entry name" value="RVT_1"/>
    <property type="match status" value="1"/>
</dbReference>